<evidence type="ECO:0000313" key="2">
    <source>
        <dbReference type="EMBL" id="ALC38461.1"/>
    </source>
</evidence>
<dbReference type="STRING" id="30019.A0A0M5J1A7"/>
<protein>
    <submittedName>
        <fullName evidence="2">CG15172</fullName>
    </submittedName>
</protein>
<keyword evidence="3" id="KW-1185">Reference proteome</keyword>
<accession>A0A0M5J1A7</accession>
<dbReference type="Proteomes" id="UP000494163">
    <property type="component" value="Chromosome 2L"/>
</dbReference>
<organism evidence="2 3">
    <name type="scientific">Drosophila busckii</name>
    <name type="common">Fruit fly</name>
    <dbReference type="NCBI Taxonomy" id="30019"/>
    <lineage>
        <taxon>Eukaryota</taxon>
        <taxon>Metazoa</taxon>
        <taxon>Ecdysozoa</taxon>
        <taxon>Arthropoda</taxon>
        <taxon>Hexapoda</taxon>
        <taxon>Insecta</taxon>
        <taxon>Pterygota</taxon>
        <taxon>Neoptera</taxon>
        <taxon>Endopterygota</taxon>
        <taxon>Diptera</taxon>
        <taxon>Brachycera</taxon>
        <taxon>Muscomorpha</taxon>
        <taxon>Ephydroidea</taxon>
        <taxon>Drosophilidae</taxon>
        <taxon>Drosophila</taxon>
    </lineage>
</organism>
<dbReference type="AlphaFoldDB" id="A0A0M5J1A7"/>
<proteinExistence type="predicted"/>
<feature type="region of interest" description="Disordered" evidence="1">
    <location>
        <begin position="87"/>
        <end position="107"/>
    </location>
</feature>
<sequence length="159" mass="18149">MCPNQGVERNLLPDPSIANRVFLYSMLYSLQAEDRRSDEVATELRDRYEVFRQVIHNYPMPLFSRMRNGYEYEYAMYDAMQLQPLTTTSSNTSMDNNPSDSSTSMSSLFSNSSCSSNLSERCDYYEDTVRSALAQLGGSHALAQDMQDELMLEGSVQRN</sequence>
<dbReference type="OMA" id="MCPNQGV"/>
<evidence type="ECO:0000313" key="3">
    <source>
        <dbReference type="Proteomes" id="UP000494163"/>
    </source>
</evidence>
<dbReference type="EMBL" id="CP012523">
    <property type="protein sequence ID" value="ALC38461.1"/>
    <property type="molecule type" value="Genomic_DNA"/>
</dbReference>
<gene>
    <name evidence="2" type="ORF">Dbus_chr2Lg546</name>
</gene>
<name>A0A0M5J1A7_DROBS</name>
<dbReference type="OrthoDB" id="7868191at2759"/>
<reference evidence="2 3" key="1">
    <citation type="submission" date="2015-08" db="EMBL/GenBank/DDBJ databases">
        <title>Ancestral chromatin configuration constrains chromatin evolution on differentiating sex chromosomes in Drosophila.</title>
        <authorList>
            <person name="Zhou Q."/>
            <person name="Bachtrog D."/>
        </authorList>
    </citation>
    <scope>NUCLEOTIDE SEQUENCE [LARGE SCALE GENOMIC DNA]</scope>
    <source>
        <tissue evidence="2">Whole larvae</tissue>
    </source>
</reference>
<evidence type="ECO:0000256" key="1">
    <source>
        <dbReference type="SAM" id="MobiDB-lite"/>
    </source>
</evidence>